<feature type="signal peptide" evidence="1">
    <location>
        <begin position="1"/>
        <end position="18"/>
    </location>
</feature>
<accession>A0A9E8MXI8</accession>
<protein>
    <submittedName>
        <fullName evidence="2">Uncharacterized protein</fullName>
    </submittedName>
</protein>
<keyword evidence="3" id="KW-1185">Reference proteome</keyword>
<keyword evidence="1" id="KW-0732">Signal</keyword>
<evidence type="ECO:0000313" key="2">
    <source>
        <dbReference type="EMBL" id="WAC03191.1"/>
    </source>
</evidence>
<dbReference type="KEGG" id="lnu:N7U66_06275"/>
<dbReference type="RefSeq" id="WP_267677766.1">
    <property type="nucleotide sequence ID" value="NZ_CP113088.1"/>
</dbReference>
<dbReference type="Proteomes" id="UP001164705">
    <property type="component" value="Chromosome"/>
</dbReference>
<organism evidence="2 3">
    <name type="scientific">Lacinutrix neustonica</name>
    <dbReference type="NCBI Taxonomy" id="2980107"/>
    <lineage>
        <taxon>Bacteria</taxon>
        <taxon>Pseudomonadati</taxon>
        <taxon>Bacteroidota</taxon>
        <taxon>Flavobacteriia</taxon>
        <taxon>Flavobacteriales</taxon>
        <taxon>Flavobacteriaceae</taxon>
        <taxon>Lacinutrix</taxon>
    </lineage>
</organism>
<evidence type="ECO:0000256" key="1">
    <source>
        <dbReference type="SAM" id="SignalP"/>
    </source>
</evidence>
<gene>
    <name evidence="2" type="ORF">N7U66_06275</name>
</gene>
<sequence length="101" mass="11340">MKQHYALILLVITSLGYAQLTPPANLQAYYSGVDFTKTELDLFDDLAVKTASKHTNPLSYTPGIWESSKITDEDPNNPNNVQLFYGYSDIDGNYVTDTTER</sequence>
<name>A0A9E8MXI8_9FLAO</name>
<proteinExistence type="predicted"/>
<dbReference type="EMBL" id="CP113088">
    <property type="protein sequence ID" value="WAC03191.1"/>
    <property type="molecule type" value="Genomic_DNA"/>
</dbReference>
<reference evidence="2" key="1">
    <citation type="submission" date="2022-11" db="EMBL/GenBank/DDBJ databases">
        <title>Lacinutrix neustonica HL-RS19T sp. nov., isolated from the surface microlayer sample of brackish Lake Shihwa.</title>
        <authorList>
            <person name="Choi J.Y."/>
            <person name="Hwang C.Y."/>
        </authorList>
    </citation>
    <scope>NUCLEOTIDE SEQUENCE</scope>
    <source>
        <strain evidence="2">HL-RS19</strain>
    </source>
</reference>
<feature type="chain" id="PRO_5039403867" evidence="1">
    <location>
        <begin position="19"/>
        <end position="101"/>
    </location>
</feature>
<evidence type="ECO:0000313" key="3">
    <source>
        <dbReference type="Proteomes" id="UP001164705"/>
    </source>
</evidence>
<dbReference type="AlphaFoldDB" id="A0A9E8MXI8"/>